<dbReference type="GO" id="GO:0005634">
    <property type="term" value="C:nucleus"/>
    <property type="evidence" value="ECO:0007669"/>
    <property type="project" value="UniProtKB-SubCell"/>
</dbReference>
<dbReference type="Pfam" id="PF13359">
    <property type="entry name" value="DDE_Tnp_4"/>
    <property type="match status" value="1"/>
</dbReference>
<evidence type="ECO:0000256" key="4">
    <source>
        <dbReference type="ARBA" id="ARBA00022722"/>
    </source>
</evidence>
<dbReference type="GO" id="GO:0046872">
    <property type="term" value="F:metal ion binding"/>
    <property type="evidence" value="ECO:0007669"/>
    <property type="project" value="UniProtKB-KW"/>
</dbReference>
<evidence type="ECO:0000256" key="3">
    <source>
        <dbReference type="ARBA" id="ARBA00006958"/>
    </source>
</evidence>
<dbReference type="GO" id="GO:0016787">
    <property type="term" value="F:hydrolase activity"/>
    <property type="evidence" value="ECO:0007669"/>
    <property type="project" value="UniProtKB-KW"/>
</dbReference>
<dbReference type="PANTHER" id="PTHR22930">
    <property type="match status" value="1"/>
</dbReference>
<dbReference type="InterPro" id="IPR045249">
    <property type="entry name" value="HARBI1-like"/>
</dbReference>
<evidence type="ECO:0000256" key="5">
    <source>
        <dbReference type="ARBA" id="ARBA00022723"/>
    </source>
</evidence>
<keyword evidence="10" id="KW-1185">Reference proteome</keyword>
<organism evidence="9 10">
    <name type="scientific">Cephalotus follicularis</name>
    <name type="common">Albany pitcher plant</name>
    <dbReference type="NCBI Taxonomy" id="3775"/>
    <lineage>
        <taxon>Eukaryota</taxon>
        <taxon>Viridiplantae</taxon>
        <taxon>Streptophyta</taxon>
        <taxon>Embryophyta</taxon>
        <taxon>Tracheophyta</taxon>
        <taxon>Spermatophyta</taxon>
        <taxon>Magnoliopsida</taxon>
        <taxon>eudicotyledons</taxon>
        <taxon>Gunneridae</taxon>
        <taxon>Pentapetalae</taxon>
        <taxon>rosids</taxon>
        <taxon>fabids</taxon>
        <taxon>Oxalidales</taxon>
        <taxon>Cephalotaceae</taxon>
        <taxon>Cephalotus</taxon>
    </lineage>
</organism>
<gene>
    <name evidence="9" type="ORF">CFOL_v3_13340</name>
</gene>
<reference evidence="10" key="1">
    <citation type="submission" date="2016-04" db="EMBL/GenBank/DDBJ databases">
        <title>Cephalotus genome sequencing.</title>
        <authorList>
            <person name="Fukushima K."/>
            <person name="Hasebe M."/>
            <person name="Fang X."/>
        </authorList>
    </citation>
    <scope>NUCLEOTIDE SEQUENCE [LARGE SCALE GENOMIC DNA]</scope>
    <source>
        <strain evidence="10">cv. St1</strain>
    </source>
</reference>
<feature type="non-terminal residue" evidence="9">
    <location>
        <position position="1"/>
    </location>
</feature>
<sequence length="99" mass="11956">VVVTTGKYYLCDTVYTNTREFMAPYHNVRYWLGDFRRRRAMTKEEKFNHAHVKLRNVIERAYGVLKARFSILDKMTRYPFNVQRNVVIVCFAVNNFIRK</sequence>
<keyword evidence="6" id="KW-0378">Hydrolase</keyword>
<evidence type="ECO:0000259" key="8">
    <source>
        <dbReference type="Pfam" id="PF13359"/>
    </source>
</evidence>
<evidence type="ECO:0000313" key="10">
    <source>
        <dbReference type="Proteomes" id="UP000187406"/>
    </source>
</evidence>
<dbReference type="InParanoid" id="A0A1Q3BPM9"/>
<protein>
    <submittedName>
        <fullName evidence="9">DDE_4 domain-containing protein</fullName>
    </submittedName>
</protein>
<dbReference type="STRING" id="3775.A0A1Q3BPM9"/>
<comment type="subcellular location">
    <subcellularLocation>
        <location evidence="2">Nucleus</location>
    </subcellularLocation>
</comment>
<comment type="caution">
    <text evidence="9">The sequence shown here is derived from an EMBL/GenBank/DDBJ whole genome shotgun (WGS) entry which is preliminary data.</text>
</comment>
<feature type="domain" description="DDE Tnp4" evidence="8">
    <location>
        <begin position="4"/>
        <end position="95"/>
    </location>
</feature>
<comment type="cofactor">
    <cofactor evidence="1">
        <name>a divalent metal cation</name>
        <dbReference type="ChEBI" id="CHEBI:60240"/>
    </cofactor>
</comment>
<dbReference type="OrthoDB" id="1681765at2759"/>
<evidence type="ECO:0000256" key="7">
    <source>
        <dbReference type="ARBA" id="ARBA00023242"/>
    </source>
</evidence>
<dbReference type="Proteomes" id="UP000187406">
    <property type="component" value="Unassembled WGS sequence"/>
</dbReference>
<keyword evidence="5" id="KW-0479">Metal-binding</keyword>
<name>A0A1Q3BPM9_CEPFO</name>
<dbReference type="GO" id="GO:0004518">
    <property type="term" value="F:nuclease activity"/>
    <property type="evidence" value="ECO:0007669"/>
    <property type="project" value="UniProtKB-KW"/>
</dbReference>
<comment type="similarity">
    <text evidence="3">Belongs to the HARBI1 family.</text>
</comment>
<evidence type="ECO:0000256" key="2">
    <source>
        <dbReference type="ARBA" id="ARBA00004123"/>
    </source>
</evidence>
<evidence type="ECO:0000256" key="1">
    <source>
        <dbReference type="ARBA" id="ARBA00001968"/>
    </source>
</evidence>
<proteinExistence type="inferred from homology"/>
<dbReference type="InterPro" id="IPR027806">
    <property type="entry name" value="HARBI1_dom"/>
</dbReference>
<dbReference type="PANTHER" id="PTHR22930:SF265">
    <property type="entry name" value="MYB_SANT-LIKE DOMAIN, HARBINGER TRANSPOSASE-DERIVED NUCLEASE DOMAIN-CONTAINING PROTEIN"/>
    <property type="match status" value="1"/>
</dbReference>
<keyword evidence="4" id="KW-0540">Nuclease</keyword>
<evidence type="ECO:0000313" key="9">
    <source>
        <dbReference type="EMBL" id="GAV69839.1"/>
    </source>
</evidence>
<dbReference type="AlphaFoldDB" id="A0A1Q3BPM9"/>
<dbReference type="EMBL" id="BDDD01000755">
    <property type="protein sequence ID" value="GAV69839.1"/>
    <property type="molecule type" value="Genomic_DNA"/>
</dbReference>
<accession>A0A1Q3BPM9</accession>
<evidence type="ECO:0000256" key="6">
    <source>
        <dbReference type="ARBA" id="ARBA00022801"/>
    </source>
</evidence>
<keyword evidence="7" id="KW-0539">Nucleus</keyword>